<reference evidence="2" key="1">
    <citation type="submission" date="2020-10" db="EMBL/GenBank/DDBJ databases">
        <title>Taxonomic study of unclassified bacteria belonging to the class Ktedonobacteria.</title>
        <authorList>
            <person name="Yabe S."/>
            <person name="Wang C.M."/>
            <person name="Zheng Y."/>
            <person name="Sakai Y."/>
            <person name="Cavaletti L."/>
            <person name="Monciardini P."/>
            <person name="Donadio S."/>
        </authorList>
    </citation>
    <scope>NUCLEOTIDE SEQUENCE</scope>
    <source>
        <strain evidence="2">SOSP1-1</strain>
    </source>
</reference>
<dbReference type="Proteomes" id="UP000612362">
    <property type="component" value="Unassembled WGS sequence"/>
</dbReference>
<organism evidence="2 3">
    <name type="scientific">Ktedonospora formicarum</name>
    <dbReference type="NCBI Taxonomy" id="2778364"/>
    <lineage>
        <taxon>Bacteria</taxon>
        <taxon>Bacillati</taxon>
        <taxon>Chloroflexota</taxon>
        <taxon>Ktedonobacteria</taxon>
        <taxon>Ktedonobacterales</taxon>
        <taxon>Ktedonobacteraceae</taxon>
        <taxon>Ktedonospora</taxon>
    </lineage>
</organism>
<dbReference type="AlphaFoldDB" id="A0A8J3MNU8"/>
<protein>
    <submittedName>
        <fullName evidence="2">Uncharacterized protein</fullName>
    </submittedName>
</protein>
<name>A0A8J3MNU8_9CHLR</name>
<comment type="caution">
    <text evidence="2">The sequence shown here is derived from an EMBL/GenBank/DDBJ whole genome shotgun (WGS) entry which is preliminary data.</text>
</comment>
<evidence type="ECO:0000256" key="1">
    <source>
        <dbReference type="SAM" id="Phobius"/>
    </source>
</evidence>
<keyword evidence="3" id="KW-1185">Reference proteome</keyword>
<sequence length="89" mass="9723">MYLVVFIPIVEAFVCISTKAVSSVSNILDSSFRLSFCWLVVSNFAKSGAIFLVVVRQTVTKFTISLDLFSHLNAVSRPVKVAINNPAIA</sequence>
<keyword evidence="1" id="KW-0812">Transmembrane</keyword>
<evidence type="ECO:0000313" key="3">
    <source>
        <dbReference type="Proteomes" id="UP000612362"/>
    </source>
</evidence>
<keyword evidence="1" id="KW-1133">Transmembrane helix</keyword>
<evidence type="ECO:0000313" key="2">
    <source>
        <dbReference type="EMBL" id="GHO42280.1"/>
    </source>
</evidence>
<accession>A0A8J3MNU8</accession>
<dbReference type="EMBL" id="BNJF01000001">
    <property type="protein sequence ID" value="GHO42280.1"/>
    <property type="molecule type" value="Genomic_DNA"/>
</dbReference>
<feature type="transmembrane region" description="Helical" evidence="1">
    <location>
        <begin position="32"/>
        <end position="55"/>
    </location>
</feature>
<keyword evidence="1" id="KW-0472">Membrane</keyword>
<gene>
    <name evidence="2" type="ORF">KSX_04430</name>
</gene>
<proteinExistence type="predicted"/>